<dbReference type="Proteomes" id="UP000703269">
    <property type="component" value="Unassembled WGS sequence"/>
</dbReference>
<reference evidence="4 5" key="1">
    <citation type="submission" date="2021-08" db="EMBL/GenBank/DDBJ databases">
        <title>Draft Genome Sequence of Phanerochaete sordida strain YK-624.</title>
        <authorList>
            <person name="Mori T."/>
            <person name="Dohra H."/>
            <person name="Suzuki T."/>
            <person name="Kawagishi H."/>
            <person name="Hirai H."/>
        </authorList>
    </citation>
    <scope>NUCLEOTIDE SEQUENCE [LARGE SCALE GENOMIC DNA]</scope>
    <source>
        <strain evidence="4 5">YK-624</strain>
    </source>
</reference>
<feature type="compositionally biased region" description="Basic residues" evidence="1">
    <location>
        <begin position="309"/>
        <end position="318"/>
    </location>
</feature>
<dbReference type="OrthoDB" id="439917at2759"/>
<evidence type="ECO:0000256" key="2">
    <source>
        <dbReference type="SAM" id="SignalP"/>
    </source>
</evidence>
<name>A0A9P3LFV5_9APHY</name>
<evidence type="ECO:0000313" key="4">
    <source>
        <dbReference type="EMBL" id="GJE92427.1"/>
    </source>
</evidence>
<evidence type="ECO:0000256" key="1">
    <source>
        <dbReference type="SAM" id="MobiDB-lite"/>
    </source>
</evidence>
<feature type="compositionally biased region" description="Basic and acidic residues" evidence="1">
    <location>
        <begin position="321"/>
        <end position="337"/>
    </location>
</feature>
<accession>A0A9P3LFV5</accession>
<protein>
    <recommendedName>
        <fullName evidence="3">Protein CPL1-like domain-containing protein</fullName>
    </recommendedName>
</protein>
<evidence type="ECO:0000313" key="5">
    <source>
        <dbReference type="Proteomes" id="UP000703269"/>
    </source>
</evidence>
<feature type="region of interest" description="Disordered" evidence="1">
    <location>
        <begin position="309"/>
        <end position="346"/>
    </location>
</feature>
<keyword evidence="5" id="KW-1185">Reference proteome</keyword>
<dbReference type="Pfam" id="PF21671">
    <property type="entry name" value="CPL1-like"/>
    <property type="match status" value="1"/>
</dbReference>
<gene>
    <name evidence="4" type="ORF">PsYK624_085810</name>
</gene>
<sequence>MRSLTFIFALLATQLLPFAPAFANAKANRRYPSPTTPAPANDALASRQHHERRAVLDVCAYIDLGLGLGVPNLLGIPLAKLANLKLCLCLSALPLALDLNAQLKALGDQYGKDAVIAFLTALIDSSPNSRHCSYPDHCDPVCSAGDPCGYQCHAPYVKQGNKCVCGPGTVDCNGKCVPASQGCGSAVPRALSARSDSLTARAQASCKTSDTVCGIYGSRDSHAYECIDIQSNLESCGGCMAPNPFAPPNTSATAGRDCTDITGVDSVNCVRGACHVEKCAAGYAVNGAQDGCVAAHGAKSATHKSALKVQAGKRKPVSSRHFADRAEPEPENERHDNVYASAFYRE</sequence>
<organism evidence="4 5">
    <name type="scientific">Phanerochaete sordida</name>
    <dbReference type="NCBI Taxonomy" id="48140"/>
    <lineage>
        <taxon>Eukaryota</taxon>
        <taxon>Fungi</taxon>
        <taxon>Dikarya</taxon>
        <taxon>Basidiomycota</taxon>
        <taxon>Agaricomycotina</taxon>
        <taxon>Agaricomycetes</taxon>
        <taxon>Polyporales</taxon>
        <taxon>Phanerochaetaceae</taxon>
        <taxon>Phanerochaete</taxon>
    </lineage>
</organism>
<dbReference type="PANTHER" id="PTHR35192:SF2">
    <property type="entry name" value="APPLE DOMAIN-CONTAINING PROTEIN"/>
    <property type="match status" value="1"/>
</dbReference>
<dbReference type="InterPro" id="IPR038955">
    <property type="entry name" value="PriA/CPL1_fungi"/>
</dbReference>
<dbReference type="InterPro" id="IPR048661">
    <property type="entry name" value="CPL1-like"/>
</dbReference>
<dbReference type="PANTHER" id="PTHR35192">
    <property type="entry name" value="PROTEIN, PUTATIVE-RELATED"/>
    <property type="match status" value="1"/>
</dbReference>
<evidence type="ECO:0000259" key="3">
    <source>
        <dbReference type="Pfam" id="PF21671"/>
    </source>
</evidence>
<feature type="signal peptide" evidence="2">
    <location>
        <begin position="1"/>
        <end position="23"/>
    </location>
</feature>
<feature type="domain" description="Protein CPL1-like" evidence="3">
    <location>
        <begin position="224"/>
        <end position="293"/>
    </location>
</feature>
<feature type="chain" id="PRO_5040456228" description="Protein CPL1-like domain-containing protein" evidence="2">
    <location>
        <begin position="24"/>
        <end position="346"/>
    </location>
</feature>
<dbReference type="EMBL" id="BPQB01000026">
    <property type="protein sequence ID" value="GJE92427.1"/>
    <property type="molecule type" value="Genomic_DNA"/>
</dbReference>
<comment type="caution">
    <text evidence="4">The sequence shown here is derived from an EMBL/GenBank/DDBJ whole genome shotgun (WGS) entry which is preliminary data.</text>
</comment>
<keyword evidence="2" id="KW-0732">Signal</keyword>
<proteinExistence type="predicted"/>
<dbReference type="AlphaFoldDB" id="A0A9P3LFV5"/>